<dbReference type="GeneID" id="106159409"/>
<evidence type="ECO:0000256" key="1">
    <source>
        <dbReference type="SAM" id="Phobius"/>
    </source>
</evidence>
<sequence length="128" mass="15240">MLWYSDGSVLQANISLNAFLTRIATKNVRAGMNWFDLWRHDFKVWWHRQGRKKQDFPLFNKQIMTIEGHFGSGLVSFFVFTRWLCLLNLLLTLFWLSLVVLPSVVHFNYCNITQPFYIRNLLDGEIRP</sequence>
<accession>A0A1S3HYP3</accession>
<protein>
    <submittedName>
        <fullName evidence="3">Uncharacterized protein LOC106159409</fullName>
    </submittedName>
</protein>
<keyword evidence="1" id="KW-1133">Transmembrane helix</keyword>
<reference evidence="3" key="1">
    <citation type="submission" date="2025-08" db="UniProtKB">
        <authorList>
            <consortium name="RefSeq"/>
        </authorList>
    </citation>
    <scope>IDENTIFICATION</scope>
    <source>
        <tissue evidence="3">Gonads</tissue>
    </source>
</reference>
<keyword evidence="1" id="KW-0472">Membrane</keyword>
<evidence type="ECO:0000313" key="2">
    <source>
        <dbReference type="Proteomes" id="UP000085678"/>
    </source>
</evidence>
<dbReference type="STRING" id="7574.A0A1S3HYP3"/>
<dbReference type="Proteomes" id="UP000085678">
    <property type="component" value="Unplaced"/>
</dbReference>
<gene>
    <name evidence="3" type="primary">LOC106159409</name>
</gene>
<organism evidence="2 3">
    <name type="scientific">Lingula anatina</name>
    <name type="common">Brachiopod</name>
    <name type="synonym">Lingula unguis</name>
    <dbReference type="NCBI Taxonomy" id="7574"/>
    <lineage>
        <taxon>Eukaryota</taxon>
        <taxon>Metazoa</taxon>
        <taxon>Spiralia</taxon>
        <taxon>Lophotrochozoa</taxon>
        <taxon>Brachiopoda</taxon>
        <taxon>Linguliformea</taxon>
        <taxon>Lingulata</taxon>
        <taxon>Lingulida</taxon>
        <taxon>Linguloidea</taxon>
        <taxon>Lingulidae</taxon>
        <taxon>Lingula</taxon>
    </lineage>
</organism>
<dbReference type="GO" id="GO:0008381">
    <property type="term" value="F:mechanosensitive monoatomic ion channel activity"/>
    <property type="evidence" value="ECO:0007669"/>
    <property type="project" value="TreeGrafter"/>
</dbReference>
<dbReference type="KEGG" id="lak:106159409"/>
<dbReference type="InterPro" id="IPR038900">
    <property type="entry name" value="TMC"/>
</dbReference>
<evidence type="ECO:0000313" key="3">
    <source>
        <dbReference type="RefSeq" id="XP_013391142.1"/>
    </source>
</evidence>
<dbReference type="PANTHER" id="PTHR23302">
    <property type="entry name" value="TRANSMEMBRANE CHANNEL-RELATED"/>
    <property type="match status" value="1"/>
</dbReference>
<keyword evidence="2" id="KW-1185">Reference proteome</keyword>
<proteinExistence type="predicted"/>
<dbReference type="GO" id="GO:0005886">
    <property type="term" value="C:plasma membrane"/>
    <property type="evidence" value="ECO:0007669"/>
    <property type="project" value="InterPro"/>
</dbReference>
<dbReference type="InParanoid" id="A0A1S3HYP3"/>
<name>A0A1S3HYP3_LINAN</name>
<dbReference type="RefSeq" id="XP_013391142.1">
    <property type="nucleotide sequence ID" value="XM_013535688.1"/>
</dbReference>
<feature type="transmembrane region" description="Helical" evidence="1">
    <location>
        <begin position="86"/>
        <end position="109"/>
    </location>
</feature>
<keyword evidence="1" id="KW-0812">Transmembrane</keyword>
<dbReference type="PANTHER" id="PTHR23302:SF24">
    <property type="entry name" value="TMC DOMAIN-CONTAINING PROTEIN"/>
    <property type="match status" value="1"/>
</dbReference>
<dbReference type="AlphaFoldDB" id="A0A1S3HYP3"/>